<feature type="chain" id="PRO_5040424696" description="GH16 domain-containing protein" evidence="2">
    <location>
        <begin position="21"/>
        <end position="380"/>
    </location>
</feature>
<feature type="signal peptide" evidence="2">
    <location>
        <begin position="1"/>
        <end position="20"/>
    </location>
</feature>
<sequence>MLKLILQTVFVSIFYPTVHGALIACQQSITTVSGTGAPDGRICKGDLIFNENFDKFELKTWEHERTMGGGASNEQFQEYRNNRSNSFVRDGVLHIRPTLLADEKGEEFLYNGTINLNGAFPNEQCTIPGYDGCLRTGNDTIILNPIKSVRIHTAYSFSFKYGRVEAKLKAPLGDWLWPALWMKPRYNDYSTWPSSGEIDLMESRGNRRFVKNGVNIGVEQVGCTLHWGPFSSLNRYPLTHYTLNNPDGWHSEFHIYEMYWNTTSITFSIDNTVLGTVSPPEGGFWELGNFPTNIENPWAAGTRMAPFDREFYFIINLAVGSTSWFSDSAQNDGYPKPWKNTDGRASMTEFWKAKDLWMPTWNMTTDSSHFQIDYIKVYAL</sequence>
<evidence type="ECO:0000256" key="1">
    <source>
        <dbReference type="ARBA" id="ARBA00006865"/>
    </source>
</evidence>
<dbReference type="GO" id="GO:0005975">
    <property type="term" value="P:carbohydrate metabolic process"/>
    <property type="evidence" value="ECO:0007669"/>
    <property type="project" value="InterPro"/>
</dbReference>
<feature type="domain" description="GH16" evidence="3">
    <location>
        <begin position="30"/>
        <end position="380"/>
    </location>
</feature>
<evidence type="ECO:0000313" key="4">
    <source>
        <dbReference type="EMBL" id="CAG9837275.1"/>
    </source>
</evidence>
<proteinExistence type="inferred from homology"/>
<dbReference type="SUPFAM" id="SSF49899">
    <property type="entry name" value="Concanavalin A-like lectins/glucanases"/>
    <property type="match status" value="1"/>
</dbReference>
<evidence type="ECO:0000313" key="5">
    <source>
        <dbReference type="Proteomes" id="UP001153709"/>
    </source>
</evidence>
<dbReference type="EMBL" id="OU898282">
    <property type="protein sequence ID" value="CAG9837275.1"/>
    <property type="molecule type" value="Genomic_DNA"/>
</dbReference>
<dbReference type="PROSITE" id="PS51257">
    <property type="entry name" value="PROKAR_LIPOPROTEIN"/>
    <property type="match status" value="1"/>
</dbReference>
<dbReference type="InterPro" id="IPR050546">
    <property type="entry name" value="Glycosyl_Hydrlase_16"/>
</dbReference>
<dbReference type="PANTHER" id="PTHR10963:SF55">
    <property type="entry name" value="GLYCOSIDE HYDROLASE FAMILY 16 PROTEIN"/>
    <property type="match status" value="1"/>
</dbReference>
<dbReference type="PANTHER" id="PTHR10963">
    <property type="entry name" value="GLYCOSYL HYDROLASE-RELATED"/>
    <property type="match status" value="1"/>
</dbReference>
<dbReference type="PROSITE" id="PS51762">
    <property type="entry name" value="GH16_2"/>
    <property type="match status" value="1"/>
</dbReference>
<protein>
    <recommendedName>
        <fullName evidence="3">GH16 domain-containing protein</fullName>
    </recommendedName>
</protein>
<organism evidence="4 5">
    <name type="scientific">Diabrotica balteata</name>
    <name type="common">Banded cucumber beetle</name>
    <dbReference type="NCBI Taxonomy" id="107213"/>
    <lineage>
        <taxon>Eukaryota</taxon>
        <taxon>Metazoa</taxon>
        <taxon>Ecdysozoa</taxon>
        <taxon>Arthropoda</taxon>
        <taxon>Hexapoda</taxon>
        <taxon>Insecta</taxon>
        <taxon>Pterygota</taxon>
        <taxon>Neoptera</taxon>
        <taxon>Endopterygota</taxon>
        <taxon>Coleoptera</taxon>
        <taxon>Polyphaga</taxon>
        <taxon>Cucujiformia</taxon>
        <taxon>Chrysomeloidea</taxon>
        <taxon>Chrysomelidae</taxon>
        <taxon>Galerucinae</taxon>
        <taxon>Diabroticina</taxon>
        <taxon>Diabroticites</taxon>
        <taxon>Diabrotica</taxon>
    </lineage>
</organism>
<dbReference type="Proteomes" id="UP001153709">
    <property type="component" value="Chromosome 7"/>
</dbReference>
<gene>
    <name evidence="4" type="ORF">DIABBA_LOCUS10276</name>
</gene>
<name>A0A9N9T255_DIABA</name>
<dbReference type="InterPro" id="IPR000757">
    <property type="entry name" value="Beta-glucanase-like"/>
</dbReference>
<dbReference type="Gene3D" id="2.60.120.200">
    <property type="match status" value="1"/>
</dbReference>
<evidence type="ECO:0000256" key="2">
    <source>
        <dbReference type="SAM" id="SignalP"/>
    </source>
</evidence>
<keyword evidence="5" id="KW-1185">Reference proteome</keyword>
<keyword evidence="2" id="KW-0732">Signal</keyword>
<dbReference type="InterPro" id="IPR013320">
    <property type="entry name" value="ConA-like_dom_sf"/>
</dbReference>
<comment type="similarity">
    <text evidence="1">Belongs to the glycosyl hydrolase 16 family.</text>
</comment>
<dbReference type="AlphaFoldDB" id="A0A9N9T255"/>
<reference evidence="4" key="1">
    <citation type="submission" date="2022-01" db="EMBL/GenBank/DDBJ databases">
        <authorList>
            <person name="King R."/>
        </authorList>
    </citation>
    <scope>NUCLEOTIDE SEQUENCE</scope>
</reference>
<dbReference type="Pfam" id="PF00722">
    <property type="entry name" value="Glyco_hydro_16"/>
    <property type="match status" value="1"/>
</dbReference>
<dbReference type="GO" id="GO:0004553">
    <property type="term" value="F:hydrolase activity, hydrolyzing O-glycosyl compounds"/>
    <property type="evidence" value="ECO:0007669"/>
    <property type="project" value="InterPro"/>
</dbReference>
<accession>A0A9N9T255</accession>
<evidence type="ECO:0000259" key="3">
    <source>
        <dbReference type="PROSITE" id="PS51762"/>
    </source>
</evidence>
<dbReference type="OrthoDB" id="4781at2759"/>